<dbReference type="SUPFAM" id="SSF53448">
    <property type="entry name" value="Nucleotide-diphospho-sugar transferases"/>
    <property type="match status" value="1"/>
</dbReference>
<evidence type="ECO:0000313" key="1">
    <source>
        <dbReference type="EMBL" id="MBS4538040.1"/>
    </source>
</evidence>
<keyword evidence="2" id="KW-1185">Reference proteome</keyword>
<organism evidence="1 2">
    <name type="scientific">Anaeromonas frigoriresistens</name>
    <dbReference type="NCBI Taxonomy" id="2683708"/>
    <lineage>
        <taxon>Bacteria</taxon>
        <taxon>Bacillati</taxon>
        <taxon>Bacillota</taxon>
        <taxon>Tissierellia</taxon>
        <taxon>Tissierellales</taxon>
        <taxon>Thermohalobacteraceae</taxon>
        <taxon>Anaeromonas</taxon>
    </lineage>
</organism>
<dbReference type="NCBIfam" id="TIGR04282">
    <property type="entry name" value="glyco_like_cofC"/>
    <property type="match status" value="1"/>
</dbReference>
<name>A0A942Z8L5_9FIRM</name>
<proteinExistence type="predicted"/>
<dbReference type="InterPro" id="IPR029044">
    <property type="entry name" value="Nucleotide-diphossugar_trans"/>
</dbReference>
<reference evidence="1" key="1">
    <citation type="submission" date="2019-12" db="EMBL/GenBank/DDBJ databases">
        <title>Clostridiaceae gen. nov. sp. nov., isolated from sediment in Xinjiang, China.</title>
        <authorList>
            <person name="Zhang R."/>
        </authorList>
    </citation>
    <scope>NUCLEOTIDE SEQUENCE</scope>
    <source>
        <strain evidence="1">D2Q-11</strain>
    </source>
</reference>
<comment type="caution">
    <text evidence="1">The sequence shown here is derived from an EMBL/GenBank/DDBJ whole genome shotgun (WGS) entry which is preliminary data.</text>
</comment>
<dbReference type="AlphaFoldDB" id="A0A942Z8L5"/>
<protein>
    <submittedName>
        <fullName evidence="1">TIGR04282 family arsenosugar biosynthesis glycosyltransferase</fullName>
    </submittedName>
</protein>
<evidence type="ECO:0000313" key="2">
    <source>
        <dbReference type="Proteomes" id="UP000724672"/>
    </source>
</evidence>
<dbReference type="PANTHER" id="PTHR36529">
    <property type="entry name" value="SLL1095 PROTEIN"/>
    <property type="match status" value="1"/>
</dbReference>
<accession>A0A942Z8L5</accession>
<dbReference type="EMBL" id="WSFT01000028">
    <property type="protein sequence ID" value="MBS4538040.1"/>
    <property type="molecule type" value="Genomic_DNA"/>
</dbReference>
<dbReference type="InterPro" id="IPR018641">
    <property type="entry name" value="Trfase_1_rSAM/seldom-assoc"/>
</dbReference>
<gene>
    <name evidence="1" type="ORF">GOQ27_06175</name>
</gene>
<dbReference type="Gene3D" id="3.90.550.10">
    <property type="entry name" value="Spore Coat Polysaccharide Biosynthesis Protein SpsA, Chain A"/>
    <property type="match status" value="1"/>
</dbReference>
<dbReference type="Pfam" id="PF09837">
    <property type="entry name" value="DUF2064"/>
    <property type="match status" value="1"/>
</dbReference>
<dbReference type="PANTHER" id="PTHR36529:SF1">
    <property type="entry name" value="GLYCOSYLTRANSFERASE"/>
    <property type="match status" value="1"/>
</dbReference>
<dbReference type="Proteomes" id="UP000724672">
    <property type="component" value="Unassembled WGS sequence"/>
</dbReference>
<sequence>MKALILMTRIPIPGKTKTRLMSILSADECAALHRAFLMDLFLLFDKLKDSIDIYLTYTPEDSFHIIEGIIPKHIRVFPQRGETLGDKMRNAIDDVLDKGYDCTCLMGADIPQISEESILDAFNKLEEKDCVIGPTFDGGYYLIGMKEMNNKIFDGKLKWGNKTVLEGTMDILNSCESMVALGDKYRDIDTKEDLIDFKEQLEMGKFGKSYLRNTINYINNIWSWYDELGTSIRG</sequence>